<dbReference type="PANTHER" id="PTHR44394:SF1">
    <property type="entry name" value="BETA-ALANINE-ACTIVATING ENZYME"/>
    <property type="match status" value="1"/>
</dbReference>
<name>A0A914Z9L8_9BILA</name>
<dbReference type="Proteomes" id="UP000887577">
    <property type="component" value="Unplaced"/>
</dbReference>
<dbReference type="SUPFAM" id="SSF50969">
    <property type="entry name" value="YVTN repeat-like/Quinoprotein amine dehydrogenase"/>
    <property type="match status" value="1"/>
</dbReference>
<reference evidence="4" key="1">
    <citation type="submission" date="2022-11" db="UniProtKB">
        <authorList>
            <consortium name="WormBaseParasite"/>
        </authorList>
    </citation>
    <scope>IDENTIFICATION</scope>
</reference>
<dbReference type="WBParaSite" id="PSU_v2.g8608.t1">
    <property type="protein sequence ID" value="PSU_v2.g8608.t1"/>
    <property type="gene ID" value="PSU_v2.g8608"/>
</dbReference>
<keyword evidence="1" id="KW-0812">Transmembrane</keyword>
<dbReference type="InterPro" id="IPR000873">
    <property type="entry name" value="AMP-dep_synth/lig_dom"/>
</dbReference>
<evidence type="ECO:0000259" key="2">
    <source>
        <dbReference type="Pfam" id="PF00501"/>
    </source>
</evidence>
<dbReference type="InterPro" id="IPR042099">
    <property type="entry name" value="ANL_N_sf"/>
</dbReference>
<dbReference type="AlphaFoldDB" id="A0A914Z9L8"/>
<protein>
    <submittedName>
        <fullName evidence="4">AMP-dependent synthetase/ligase domain-containing protein</fullName>
    </submittedName>
</protein>
<evidence type="ECO:0000313" key="4">
    <source>
        <dbReference type="WBParaSite" id="PSU_v2.g8608.t1"/>
    </source>
</evidence>
<evidence type="ECO:0000313" key="3">
    <source>
        <dbReference type="Proteomes" id="UP000887577"/>
    </source>
</evidence>
<dbReference type="Pfam" id="PF00501">
    <property type="entry name" value="AMP-binding"/>
    <property type="match status" value="1"/>
</dbReference>
<dbReference type="InterPro" id="IPR052091">
    <property type="entry name" value="Beta-ala_Activ/Resist"/>
</dbReference>
<keyword evidence="1" id="KW-0472">Membrane</keyword>
<dbReference type="InterPro" id="IPR011044">
    <property type="entry name" value="Quino_amine_DH_bsu"/>
</dbReference>
<feature type="domain" description="AMP-dependent synthetase/ligase" evidence="2">
    <location>
        <begin position="93"/>
        <end position="279"/>
    </location>
</feature>
<sequence length="646" mass="73937">MKKSPGFVAAVLELLKQEIPFVYLHFDPLKYAWTMAKRFFVSGIISDCKLEGSAKFEEIKIFEEIFYFYNLNFCPLSSIFDTKELIFIYGTQTSGTTGEPKTVYVTKRCIYSNIRDMKEAFLNKNNGEKCCVLWSTHPSFDPSLLELLLAIESNSTLIIPPTDFDKSDNIPFYFNFLSIDFMQTTPTKLMMMSKERIKWIFQKDSPCKNLFIGGEIFPSTFLNQIITPETTVKIYNIYGVTEISCWATFSSFPIKFPQKNSEISIGSNMSDTVVEIVENGKIFIKSESRECVVNFEWNGKSHFTGDYGYEKDGEIYISGRATQKIKGLKPTNEIQEYILKKYASIFEVINVLKSDIPSTLIIIVLQNDKNELNVIEKTIEKDILESFPSRYHSSRIIAIFNSELKTTQNGDLARFVFMNFNETKIIQSENIFVKELKNINFEQKNFKTDACVEVPVVEMGEVGEKFYIFGSFSGDVYTLKSDGTLVDKKYLGSPIEVPGINFWNICGFIASTNGRICKIENNGKIKQFLKITGEIKCPIFYGKENIYIITTENMLWQIDHLSGQVDTVFIGTSSRGTPLIHNKKIYIPGIKEFVIIDQTTLLILNQIPLLNPIFTNAFLWKNFVIAICAPGEIIIVNQVWIFINLR</sequence>
<feature type="transmembrane region" description="Helical" evidence="1">
    <location>
        <begin position="618"/>
        <end position="643"/>
    </location>
</feature>
<keyword evidence="3" id="KW-1185">Reference proteome</keyword>
<dbReference type="SUPFAM" id="SSF56801">
    <property type="entry name" value="Acetyl-CoA synthetase-like"/>
    <property type="match status" value="1"/>
</dbReference>
<dbReference type="PANTHER" id="PTHR44394">
    <property type="entry name" value="BETA-ALANINE-ACTIVATING ENZYME"/>
    <property type="match status" value="1"/>
</dbReference>
<dbReference type="Gene3D" id="3.40.50.12780">
    <property type="entry name" value="N-terminal domain of ligase-like"/>
    <property type="match status" value="1"/>
</dbReference>
<keyword evidence="1" id="KW-1133">Transmembrane helix</keyword>
<proteinExistence type="predicted"/>
<organism evidence="3 4">
    <name type="scientific">Panagrolaimus superbus</name>
    <dbReference type="NCBI Taxonomy" id="310955"/>
    <lineage>
        <taxon>Eukaryota</taxon>
        <taxon>Metazoa</taxon>
        <taxon>Ecdysozoa</taxon>
        <taxon>Nematoda</taxon>
        <taxon>Chromadorea</taxon>
        <taxon>Rhabditida</taxon>
        <taxon>Tylenchina</taxon>
        <taxon>Panagrolaimomorpha</taxon>
        <taxon>Panagrolaimoidea</taxon>
        <taxon>Panagrolaimidae</taxon>
        <taxon>Panagrolaimus</taxon>
    </lineage>
</organism>
<dbReference type="GO" id="GO:0043041">
    <property type="term" value="P:amino acid activation for nonribosomal peptide biosynthetic process"/>
    <property type="evidence" value="ECO:0007669"/>
    <property type="project" value="TreeGrafter"/>
</dbReference>
<accession>A0A914Z9L8</accession>
<evidence type="ECO:0000256" key="1">
    <source>
        <dbReference type="SAM" id="Phobius"/>
    </source>
</evidence>